<accession>A0ABR1V220</accession>
<proteinExistence type="predicted"/>
<comment type="caution">
    <text evidence="2">The sequence shown here is derived from an EMBL/GenBank/DDBJ whole genome shotgun (WGS) entry which is preliminary data.</text>
</comment>
<keyword evidence="3" id="KW-1185">Reference proteome</keyword>
<evidence type="ECO:0000256" key="1">
    <source>
        <dbReference type="SAM" id="Phobius"/>
    </source>
</evidence>
<organism evidence="2 3">
    <name type="scientific">Apiospora saccharicola</name>
    <dbReference type="NCBI Taxonomy" id="335842"/>
    <lineage>
        <taxon>Eukaryota</taxon>
        <taxon>Fungi</taxon>
        <taxon>Dikarya</taxon>
        <taxon>Ascomycota</taxon>
        <taxon>Pezizomycotina</taxon>
        <taxon>Sordariomycetes</taxon>
        <taxon>Xylariomycetidae</taxon>
        <taxon>Amphisphaeriales</taxon>
        <taxon>Apiosporaceae</taxon>
        <taxon>Apiospora</taxon>
    </lineage>
</organism>
<sequence length="163" mass="17396">MGISFVTEHHNLDFVYQSDRNVWACCSDTSTKIDGAGGNCTLVLPDDPAMGEPFQAPAPDQLVPHFIVPVAGSVQASPLPSSGRCWPAGASAGIGVGAGLGTALFVVSAGLWYFRSRLLRQGHASGHDPQLRYKTTKSQPFELRGTMSPHELAHDVRPEELQA</sequence>
<feature type="transmembrane region" description="Helical" evidence="1">
    <location>
        <begin position="88"/>
        <end position="114"/>
    </location>
</feature>
<keyword evidence="1" id="KW-1133">Transmembrane helix</keyword>
<reference evidence="2 3" key="1">
    <citation type="submission" date="2023-01" db="EMBL/GenBank/DDBJ databases">
        <title>Analysis of 21 Apiospora genomes using comparative genomics revels a genus with tremendous synthesis potential of carbohydrate active enzymes and secondary metabolites.</title>
        <authorList>
            <person name="Sorensen T."/>
        </authorList>
    </citation>
    <scope>NUCLEOTIDE SEQUENCE [LARGE SCALE GENOMIC DNA]</scope>
    <source>
        <strain evidence="2 3">CBS 83171</strain>
    </source>
</reference>
<name>A0ABR1V220_9PEZI</name>
<gene>
    <name evidence="2" type="ORF">PG996_008751</name>
</gene>
<evidence type="ECO:0000313" key="2">
    <source>
        <dbReference type="EMBL" id="KAK8064099.1"/>
    </source>
</evidence>
<dbReference type="EMBL" id="JAQQWM010000005">
    <property type="protein sequence ID" value="KAK8064099.1"/>
    <property type="molecule type" value="Genomic_DNA"/>
</dbReference>
<dbReference type="Proteomes" id="UP001446871">
    <property type="component" value="Unassembled WGS sequence"/>
</dbReference>
<evidence type="ECO:0000313" key="3">
    <source>
        <dbReference type="Proteomes" id="UP001446871"/>
    </source>
</evidence>
<keyword evidence="1" id="KW-0472">Membrane</keyword>
<protein>
    <submittedName>
        <fullName evidence="2">Uncharacterized protein</fullName>
    </submittedName>
</protein>
<keyword evidence="1" id="KW-0812">Transmembrane</keyword>